<sequence>MDAQPQTIVFLHGLGVGPECWDAQIAALPAGFTPVVPRILPSDGRPFSLSRSVDELRGLLDAQGVGRAHLCGLSLGAVVATRFAAAHPDRVSSLTLSGGQVRPSPALMRLQRAIIALLPARLAAPAGVDKATMLQVLDAIAALDLRDDLPRITAPTLVLCGARDRPNLGAARELARGIPRAELQVVPGAGHEWNTQLPAEFTRRLGAFLRGPGSAAG</sequence>
<feature type="domain" description="AB hydrolase-1" evidence="1">
    <location>
        <begin position="8"/>
        <end position="201"/>
    </location>
</feature>
<dbReference type="Proteomes" id="UP001410795">
    <property type="component" value="Unassembled WGS sequence"/>
</dbReference>
<keyword evidence="2" id="KW-0378">Hydrolase</keyword>
<protein>
    <submittedName>
        <fullName evidence="2">Alpha/beta hydrolase</fullName>
    </submittedName>
</protein>
<dbReference type="InterPro" id="IPR050266">
    <property type="entry name" value="AB_hydrolase_sf"/>
</dbReference>
<organism evidence="2 3">
    <name type="scientific">Microbacterium marinilacus</name>
    <dbReference type="NCBI Taxonomy" id="415209"/>
    <lineage>
        <taxon>Bacteria</taxon>
        <taxon>Bacillati</taxon>
        <taxon>Actinomycetota</taxon>
        <taxon>Actinomycetes</taxon>
        <taxon>Micrococcales</taxon>
        <taxon>Microbacteriaceae</taxon>
        <taxon>Microbacterium</taxon>
    </lineage>
</organism>
<proteinExistence type="predicted"/>
<name>A0ABP7BJA0_9MICO</name>
<evidence type="ECO:0000313" key="2">
    <source>
        <dbReference type="EMBL" id="GAA3660161.1"/>
    </source>
</evidence>
<dbReference type="InterPro" id="IPR000073">
    <property type="entry name" value="AB_hydrolase_1"/>
</dbReference>
<accession>A0ABP7BJA0</accession>
<dbReference type="SUPFAM" id="SSF53474">
    <property type="entry name" value="alpha/beta-Hydrolases"/>
    <property type="match status" value="1"/>
</dbReference>
<dbReference type="PANTHER" id="PTHR43798:SF33">
    <property type="entry name" value="HYDROLASE, PUTATIVE (AFU_ORTHOLOGUE AFUA_2G14860)-RELATED"/>
    <property type="match status" value="1"/>
</dbReference>
<keyword evidence="3" id="KW-1185">Reference proteome</keyword>
<dbReference type="PANTHER" id="PTHR43798">
    <property type="entry name" value="MONOACYLGLYCEROL LIPASE"/>
    <property type="match status" value="1"/>
</dbReference>
<evidence type="ECO:0000259" key="1">
    <source>
        <dbReference type="Pfam" id="PF12697"/>
    </source>
</evidence>
<dbReference type="EMBL" id="BAAAYV010000010">
    <property type="protein sequence ID" value="GAA3660161.1"/>
    <property type="molecule type" value="Genomic_DNA"/>
</dbReference>
<comment type="caution">
    <text evidence="2">The sequence shown here is derived from an EMBL/GenBank/DDBJ whole genome shotgun (WGS) entry which is preliminary data.</text>
</comment>
<dbReference type="GO" id="GO:0016787">
    <property type="term" value="F:hydrolase activity"/>
    <property type="evidence" value="ECO:0007669"/>
    <property type="project" value="UniProtKB-KW"/>
</dbReference>
<reference evidence="3" key="1">
    <citation type="journal article" date="2019" name="Int. J. Syst. Evol. Microbiol.">
        <title>The Global Catalogue of Microorganisms (GCM) 10K type strain sequencing project: providing services to taxonomists for standard genome sequencing and annotation.</title>
        <authorList>
            <consortium name="The Broad Institute Genomics Platform"/>
            <consortium name="The Broad Institute Genome Sequencing Center for Infectious Disease"/>
            <person name="Wu L."/>
            <person name="Ma J."/>
        </authorList>
    </citation>
    <scope>NUCLEOTIDE SEQUENCE [LARGE SCALE GENOMIC DNA]</scope>
    <source>
        <strain evidence="3">JCM 16546</strain>
    </source>
</reference>
<evidence type="ECO:0000313" key="3">
    <source>
        <dbReference type="Proteomes" id="UP001410795"/>
    </source>
</evidence>
<dbReference type="Pfam" id="PF12697">
    <property type="entry name" value="Abhydrolase_6"/>
    <property type="match status" value="1"/>
</dbReference>
<dbReference type="RefSeq" id="WP_221860552.1">
    <property type="nucleotide sequence ID" value="NZ_BAAAYV010000010.1"/>
</dbReference>
<dbReference type="Gene3D" id="3.40.50.1820">
    <property type="entry name" value="alpha/beta hydrolase"/>
    <property type="match status" value="1"/>
</dbReference>
<gene>
    <name evidence="2" type="ORF">GCM10022202_21280</name>
</gene>
<dbReference type="InterPro" id="IPR029058">
    <property type="entry name" value="AB_hydrolase_fold"/>
</dbReference>